<dbReference type="RefSeq" id="WP_040141847.1">
    <property type="nucleotide sequence ID" value="NZ_CP006990.1"/>
</dbReference>
<comment type="similarity">
    <text evidence="1 4">Belongs to the glycosyl hydrolase 28 family.</text>
</comment>
<reference evidence="5 6" key="1">
    <citation type="submission" date="2013-12" db="EMBL/GenBank/DDBJ databases">
        <title>Complete genome sequence of Rhizobium etli bv. mimosae IE4771.</title>
        <authorList>
            <person name="Bustos P."/>
            <person name="Santamaria R.I."/>
            <person name="Lozano L."/>
            <person name="Ormeno-Orrillo E."/>
            <person name="Rogel M.A."/>
            <person name="Romero D."/>
            <person name="Cevallos M.A."/>
            <person name="Martinez-Romero E."/>
            <person name="Gonzalez V."/>
        </authorList>
    </citation>
    <scope>NUCLEOTIDE SEQUENCE [LARGE SCALE GENOMIC DNA]</scope>
    <source>
        <strain evidence="5 6">IE4771</strain>
        <plasmid evidence="6">Plasmid pRetIE4771d</plasmid>
    </source>
</reference>
<dbReference type="Gene3D" id="2.160.20.10">
    <property type="entry name" value="Single-stranded right-handed beta-helix, Pectin lyase-like"/>
    <property type="match status" value="1"/>
</dbReference>
<name>A0A060I789_RHIET</name>
<keyword evidence="5" id="KW-0614">Plasmid</keyword>
<keyword evidence="3 4" id="KW-0326">Glycosidase</keyword>
<dbReference type="InterPro" id="IPR012334">
    <property type="entry name" value="Pectin_lyas_fold"/>
</dbReference>
<dbReference type="PANTHER" id="PTHR31339">
    <property type="entry name" value="PECTIN LYASE-RELATED"/>
    <property type="match status" value="1"/>
</dbReference>
<gene>
    <name evidence="5" type="ORF">IE4771_PD00303</name>
</gene>
<evidence type="ECO:0000313" key="5">
    <source>
        <dbReference type="EMBL" id="AIC30858.1"/>
    </source>
</evidence>
<dbReference type="SUPFAM" id="SSF51126">
    <property type="entry name" value="Pectin lyase-like"/>
    <property type="match status" value="1"/>
</dbReference>
<proteinExistence type="inferred from homology"/>
<accession>A0A060I789</accession>
<dbReference type="OrthoDB" id="9795222at2"/>
<evidence type="ECO:0000256" key="3">
    <source>
        <dbReference type="ARBA" id="ARBA00023295"/>
    </source>
</evidence>
<dbReference type="SMART" id="SM00710">
    <property type="entry name" value="PbH1"/>
    <property type="match status" value="4"/>
</dbReference>
<protein>
    <submittedName>
        <fullName evidence="5">Polygalacturonase protein</fullName>
    </submittedName>
</protein>
<evidence type="ECO:0000256" key="2">
    <source>
        <dbReference type="ARBA" id="ARBA00022801"/>
    </source>
</evidence>
<dbReference type="InterPro" id="IPR051801">
    <property type="entry name" value="GH28_Enzymes"/>
</dbReference>
<dbReference type="InterPro" id="IPR006626">
    <property type="entry name" value="PbH1"/>
</dbReference>
<dbReference type="GO" id="GO:0005975">
    <property type="term" value="P:carbohydrate metabolic process"/>
    <property type="evidence" value="ECO:0007669"/>
    <property type="project" value="InterPro"/>
</dbReference>
<dbReference type="GO" id="GO:0004650">
    <property type="term" value="F:polygalacturonase activity"/>
    <property type="evidence" value="ECO:0007669"/>
    <property type="project" value="InterPro"/>
</dbReference>
<geneLocation type="plasmid" evidence="5 6">
    <name>pRetIE4771d</name>
</geneLocation>
<evidence type="ECO:0000313" key="6">
    <source>
        <dbReference type="Proteomes" id="UP000027180"/>
    </source>
</evidence>
<dbReference type="PANTHER" id="PTHR31339:SF0">
    <property type="entry name" value="PECTIN LYASE-LIKE SUPERFAMILY PROTEIN"/>
    <property type="match status" value="1"/>
</dbReference>
<dbReference type="InterPro" id="IPR011050">
    <property type="entry name" value="Pectin_lyase_fold/virulence"/>
</dbReference>
<dbReference type="KEGG" id="rei:IE4771_PD00303"/>
<organism evidence="5 6">
    <name type="scientific">Rhizobium etli bv. mimosae str. IE4771</name>
    <dbReference type="NCBI Taxonomy" id="1432050"/>
    <lineage>
        <taxon>Bacteria</taxon>
        <taxon>Pseudomonadati</taxon>
        <taxon>Pseudomonadota</taxon>
        <taxon>Alphaproteobacteria</taxon>
        <taxon>Hyphomicrobiales</taxon>
        <taxon>Rhizobiaceae</taxon>
        <taxon>Rhizobium/Agrobacterium group</taxon>
        <taxon>Rhizobium</taxon>
    </lineage>
</organism>
<dbReference type="Pfam" id="PF00295">
    <property type="entry name" value="Glyco_hydro_28"/>
    <property type="match status" value="1"/>
</dbReference>
<keyword evidence="2 4" id="KW-0378">Hydrolase</keyword>
<dbReference type="InterPro" id="IPR000743">
    <property type="entry name" value="Glyco_hydro_28"/>
</dbReference>
<evidence type="ECO:0000256" key="4">
    <source>
        <dbReference type="RuleBase" id="RU361169"/>
    </source>
</evidence>
<dbReference type="EMBL" id="CP006990">
    <property type="protein sequence ID" value="AIC30858.1"/>
    <property type="molecule type" value="Genomic_DNA"/>
</dbReference>
<dbReference type="HOGENOM" id="CLU_016031_8_4_5"/>
<dbReference type="AlphaFoldDB" id="A0A060I789"/>
<evidence type="ECO:0000256" key="1">
    <source>
        <dbReference type="ARBA" id="ARBA00008834"/>
    </source>
</evidence>
<dbReference type="Proteomes" id="UP000027180">
    <property type="component" value="Plasmid pRetIE4771d"/>
</dbReference>
<sequence length="454" mass="48131">MSATSLVAIEALEGDNTGRVQAAIDDLSASGGGRLELLAGIHLCRGLQLRSGVELHLTAGAILRPVPDYEAYAHTIVSVIAEKSDRGMIVAKGARRISLTGPGRIEAGCESFIIGDDETVGTFIPAEFRPRVVVFESCDEVEISSLNISRSPMWTLHFVDCTDVAVRNVTIENDRRLPNTDGIVLDACRGAVIEDCTISTADDGICLKTSIGPQGVAIGRCENILIRRCSVQSLSCALKIGTETHGDVSNVVFEDCSVSSSNRALGIFSRDGGRISNVRFSRIAVECRETLDGFWGSGEALTVNVVDRVAKRPAGAIENLIVEDITGRMEGAITVISTSPAGIRNVSLSRIGIDQRLGELGTAQSYDLRPTNADLAPKAEGGGRANAWTRGADGRVIGLQNYPGGMPAVYAADVTGILMNEVRITRPTPLPQGWNAIDVVFETAAPDGSGAWQN</sequence>